<dbReference type="InterPro" id="IPR036291">
    <property type="entry name" value="NAD(P)-bd_dom_sf"/>
</dbReference>
<name>A0A101A5V0_9MYCO</name>
<organism evidence="3 4">
    <name type="scientific">Mycobacterium lehmannii</name>
    <dbReference type="NCBI Taxonomy" id="2048550"/>
    <lineage>
        <taxon>Bacteria</taxon>
        <taxon>Bacillati</taxon>
        <taxon>Actinomycetota</taxon>
        <taxon>Actinomycetes</taxon>
        <taxon>Mycobacteriales</taxon>
        <taxon>Mycobacteriaceae</taxon>
        <taxon>Mycobacterium</taxon>
    </lineage>
</organism>
<feature type="domain" description="NAD-dependent epimerase/dehydratase" evidence="2">
    <location>
        <begin position="5"/>
        <end position="180"/>
    </location>
</feature>
<dbReference type="EMBL" id="LQIR01000023">
    <property type="protein sequence ID" value="KUI14588.1"/>
    <property type="molecule type" value="Genomic_DNA"/>
</dbReference>
<keyword evidence="4" id="KW-1185">Reference proteome</keyword>
<dbReference type="Gene3D" id="3.40.50.720">
    <property type="entry name" value="NAD(P)-binding Rossmann-like Domain"/>
    <property type="match status" value="1"/>
</dbReference>
<evidence type="ECO:0000256" key="1">
    <source>
        <dbReference type="ARBA" id="ARBA00007637"/>
    </source>
</evidence>
<protein>
    <submittedName>
        <fullName evidence="3">Oxidoreductase</fullName>
    </submittedName>
</protein>
<comment type="caution">
    <text evidence="3">The sequence shown here is derived from an EMBL/GenBank/DDBJ whole genome shotgun (WGS) entry which is preliminary data.</text>
</comment>
<dbReference type="RefSeq" id="WP_064397177.1">
    <property type="nucleotide sequence ID" value="NZ_LQIR01000023.1"/>
</dbReference>
<dbReference type="Proteomes" id="UP000053707">
    <property type="component" value="Unassembled WGS sequence"/>
</dbReference>
<evidence type="ECO:0000259" key="2">
    <source>
        <dbReference type="Pfam" id="PF01370"/>
    </source>
</evidence>
<dbReference type="Pfam" id="PF01370">
    <property type="entry name" value="Epimerase"/>
    <property type="match status" value="1"/>
</dbReference>
<dbReference type="PANTHER" id="PTHR43000">
    <property type="entry name" value="DTDP-D-GLUCOSE 4,6-DEHYDRATASE-RELATED"/>
    <property type="match status" value="1"/>
</dbReference>
<accession>A0A101A5V0</accession>
<evidence type="ECO:0000313" key="3">
    <source>
        <dbReference type="EMBL" id="KUI14588.1"/>
    </source>
</evidence>
<sequence>MTGAILVTGGFGLVGSATVRRLAELGRSVVVADLDTPANRKAQAKLPRGATVRWADLTDEASVQRLVADVSPDAIIHLAAVIPPAIYKNPGLARRVNVEATATLVRIAEQQPTPPRFVQASSNAVYGARNPHRSTAPVRADDPMRPCDLYSGTKAEAEAIVRASSLPWVVLRLGGVLSTDPNAMPLSADALYLESLLPTDGRLHSVDVRDVAWAFAAATTADVVGEILLIAGDDSHRIRQGDVGAALAAARGLPGVLPPGRPGDPDRDDTWFVTDWMDTTRAQEALRFQHYSWPDMQAETAANAGWTRYAARLLIPLAPLARALLERRGAYRDTPGRYADPWAAIRARLGEPAWDRPRDLS</sequence>
<proteinExistence type="inferred from homology"/>
<comment type="similarity">
    <text evidence="1">Belongs to the NAD(P)-dependent epimerase/dehydratase family.</text>
</comment>
<reference evidence="3 4" key="1">
    <citation type="submission" date="2016-01" db="EMBL/GenBank/DDBJ databases">
        <authorList>
            <consortium name="TB Trials Study Group"/>
            <person name="Sutton G."/>
            <person name="Brinkac L."/>
            <person name="Sanka R."/>
            <person name="Adams M."/>
            <person name="Lau E.L."/>
            <person name="Macaden R."/>
            <person name="Grewal H.M.S."/>
        </authorList>
    </citation>
    <scope>NUCLEOTIDE SEQUENCE [LARGE SCALE GENOMIC DNA]</scope>
    <source>
        <strain evidence="3 4">IS-1744</strain>
    </source>
</reference>
<dbReference type="SUPFAM" id="SSF51735">
    <property type="entry name" value="NAD(P)-binding Rossmann-fold domains"/>
    <property type="match status" value="1"/>
</dbReference>
<dbReference type="InterPro" id="IPR001509">
    <property type="entry name" value="Epimerase_deHydtase"/>
</dbReference>
<dbReference type="AlphaFoldDB" id="A0A101A5V0"/>
<gene>
    <name evidence="3" type="ORF">AU192_15400</name>
</gene>
<evidence type="ECO:0000313" key="4">
    <source>
        <dbReference type="Proteomes" id="UP000053707"/>
    </source>
</evidence>